<feature type="transmembrane region" description="Helical" evidence="1">
    <location>
        <begin position="53"/>
        <end position="73"/>
    </location>
</feature>
<proteinExistence type="predicted"/>
<evidence type="ECO:0000313" key="2">
    <source>
        <dbReference type="EMBL" id="RNI35226.1"/>
    </source>
</evidence>
<sequence>MSSHKNWNAMPAYISWPHCTACKFCHLKKYHTELNGLFFAKHISKIVKTEKNLCYNLFMNSFTLLKFVFYTLIKP</sequence>
<evidence type="ECO:0000313" key="3">
    <source>
        <dbReference type="Proteomes" id="UP000267223"/>
    </source>
</evidence>
<keyword evidence="1" id="KW-0812">Transmembrane</keyword>
<keyword evidence="1" id="KW-1133">Transmembrane helix</keyword>
<accession>A0A3M9NBU6</accession>
<evidence type="ECO:0000256" key="1">
    <source>
        <dbReference type="SAM" id="Phobius"/>
    </source>
</evidence>
<keyword evidence="3" id="KW-1185">Reference proteome</keyword>
<dbReference type="EMBL" id="RJJR01000011">
    <property type="protein sequence ID" value="RNI35226.1"/>
    <property type="molecule type" value="Genomic_DNA"/>
</dbReference>
<dbReference type="AlphaFoldDB" id="A0A3M9NBU6"/>
<keyword evidence="1" id="KW-0472">Membrane</keyword>
<organism evidence="2 3">
    <name type="scientific">Hanamia caeni</name>
    <dbReference type="NCBI Taxonomy" id="2294116"/>
    <lineage>
        <taxon>Bacteria</taxon>
        <taxon>Pseudomonadati</taxon>
        <taxon>Bacteroidota</taxon>
        <taxon>Chitinophagia</taxon>
        <taxon>Chitinophagales</taxon>
        <taxon>Chitinophagaceae</taxon>
        <taxon>Hanamia</taxon>
    </lineage>
</organism>
<name>A0A3M9NBU6_9BACT</name>
<comment type="caution">
    <text evidence="2">The sequence shown here is derived from an EMBL/GenBank/DDBJ whole genome shotgun (WGS) entry which is preliminary data.</text>
</comment>
<reference evidence="2 3" key="1">
    <citation type="submission" date="2018-11" db="EMBL/GenBank/DDBJ databases">
        <title>Draft genome sequence of Ferruginibacter sp. BO-59.</title>
        <authorList>
            <person name="Im W.T."/>
        </authorList>
    </citation>
    <scope>NUCLEOTIDE SEQUENCE [LARGE SCALE GENOMIC DNA]</scope>
    <source>
        <strain evidence="2 3">BO-59</strain>
    </source>
</reference>
<gene>
    <name evidence="2" type="ORF">EFY79_13290</name>
</gene>
<dbReference type="Proteomes" id="UP000267223">
    <property type="component" value="Unassembled WGS sequence"/>
</dbReference>
<protein>
    <submittedName>
        <fullName evidence="2">Uncharacterized protein</fullName>
    </submittedName>
</protein>